<evidence type="ECO:0000313" key="2">
    <source>
        <dbReference type="EMBL" id="VTO97178.1"/>
    </source>
</evidence>
<feature type="region of interest" description="Disordered" evidence="1">
    <location>
        <begin position="1"/>
        <end position="35"/>
    </location>
</feature>
<gene>
    <name evidence="2" type="ORF">BIN_B_01898</name>
</gene>
<feature type="compositionally biased region" description="Polar residues" evidence="1">
    <location>
        <begin position="11"/>
        <end position="24"/>
    </location>
</feature>
<reference evidence="2" key="1">
    <citation type="submission" date="2019-05" db="EMBL/GenBank/DDBJ databases">
        <authorList>
            <person name="Naeem R."/>
            <person name="Antony C."/>
            <person name="Guan Q."/>
        </authorList>
    </citation>
    <scope>NUCLEOTIDE SEQUENCE</scope>
    <source>
        <strain evidence="2">2</strain>
    </source>
</reference>
<organism evidence="2">
    <name type="scientific">Mycobacterium riyadhense</name>
    <dbReference type="NCBI Taxonomy" id="486698"/>
    <lineage>
        <taxon>Bacteria</taxon>
        <taxon>Bacillati</taxon>
        <taxon>Actinomycetota</taxon>
        <taxon>Actinomycetes</taxon>
        <taxon>Mycobacteriales</taxon>
        <taxon>Mycobacteriaceae</taxon>
        <taxon>Mycobacterium</taxon>
    </lineage>
</organism>
<name>A0A653EI95_9MYCO</name>
<accession>A0A653EI95</accession>
<sequence length="35" mass="3882">MRFSARHETATVDTTVRHSVTVDPSPQLAVEEDAQ</sequence>
<feature type="compositionally biased region" description="Basic and acidic residues" evidence="1">
    <location>
        <begin position="1"/>
        <end position="10"/>
    </location>
</feature>
<protein>
    <submittedName>
        <fullName evidence="2">Uncharacterized protein</fullName>
    </submittedName>
</protein>
<evidence type="ECO:0000256" key="1">
    <source>
        <dbReference type="SAM" id="MobiDB-lite"/>
    </source>
</evidence>
<dbReference type="EMBL" id="LR589077">
    <property type="protein sequence ID" value="VTO97178.1"/>
    <property type="molecule type" value="Genomic_DNA"/>
</dbReference>
<dbReference type="AlphaFoldDB" id="A0A653EI95"/>
<proteinExistence type="predicted"/>